<gene>
    <name evidence="2" type="ORF">D3A95_10860</name>
</gene>
<sequence length="97" mass="10480">MTVLPPKTNPLRCLTGALIAGTLGILLYRLTGAIAYVFATHAVSYHNQLVYSLAVAVRTLVVGLCTLATGVFSIIAVGLVALTLQLLWERWLQREQA</sequence>
<accession>A0A3B7MH16</accession>
<feature type="transmembrane region" description="Helical" evidence="1">
    <location>
        <begin position="12"/>
        <end position="39"/>
    </location>
</feature>
<keyword evidence="1" id="KW-0812">Transmembrane</keyword>
<dbReference type="AlphaFoldDB" id="A0A3B7MH16"/>
<protein>
    <submittedName>
        <fullName evidence="2">DUF3082 domain-containing protein</fullName>
    </submittedName>
</protein>
<feature type="transmembrane region" description="Helical" evidence="1">
    <location>
        <begin position="59"/>
        <end position="88"/>
    </location>
</feature>
<dbReference type="EMBL" id="CP032152">
    <property type="protein sequence ID" value="AXY68754.1"/>
    <property type="molecule type" value="Genomic_DNA"/>
</dbReference>
<evidence type="ECO:0000313" key="3">
    <source>
        <dbReference type="Proteomes" id="UP000261812"/>
    </source>
</evidence>
<evidence type="ECO:0000313" key="2">
    <source>
        <dbReference type="EMBL" id="AXY68754.1"/>
    </source>
</evidence>
<dbReference type="KEGG" id="tsq:D3A95_10860"/>
<name>A0A3B7MH16_9CYAN</name>
<keyword evidence="1" id="KW-0472">Membrane</keyword>
<dbReference type="Proteomes" id="UP000261812">
    <property type="component" value="Chromosome"/>
</dbReference>
<dbReference type="PANTHER" id="PTHR35733:SF1">
    <property type="entry name" value="OS02G0307800 PROTEIN"/>
    <property type="match status" value="1"/>
</dbReference>
<dbReference type="Pfam" id="PF11282">
    <property type="entry name" value="DUF3082"/>
    <property type="match status" value="1"/>
</dbReference>
<dbReference type="PANTHER" id="PTHR35733">
    <property type="entry name" value="OS02G0307800 PROTEIN"/>
    <property type="match status" value="1"/>
</dbReference>
<keyword evidence="1" id="KW-1133">Transmembrane helix</keyword>
<organism evidence="2 3">
    <name type="scientific">Thermosynechococcus sichuanensis E542</name>
    <dbReference type="NCBI Taxonomy" id="2016101"/>
    <lineage>
        <taxon>Bacteria</taxon>
        <taxon>Bacillati</taxon>
        <taxon>Cyanobacteriota</taxon>
        <taxon>Cyanophyceae</taxon>
        <taxon>Acaryochloridales</taxon>
        <taxon>Thermosynechococcaceae</taxon>
        <taxon>Thermosynechococcus</taxon>
        <taxon>Thermosynechococcus sichuanensis</taxon>
    </lineage>
</organism>
<keyword evidence="3" id="KW-1185">Reference proteome</keyword>
<reference evidence="3" key="1">
    <citation type="submission" date="2018-09" db="EMBL/GenBank/DDBJ databases">
        <title>Complete genome sequence of thermophilic cyanobacteria strain Thermosynechococcus elongatus PKUAC-SCTE542.</title>
        <authorList>
            <person name="Liang Y."/>
            <person name="Tang J."/>
            <person name="Daroch M."/>
        </authorList>
    </citation>
    <scope>NUCLEOTIDE SEQUENCE [LARGE SCALE GENOMIC DNA]</scope>
    <source>
        <strain evidence="3">E542</strain>
    </source>
</reference>
<dbReference type="InterPro" id="IPR021434">
    <property type="entry name" value="DUF3082"/>
</dbReference>
<proteinExistence type="predicted"/>
<dbReference type="RefSeq" id="WP_181495001.1">
    <property type="nucleotide sequence ID" value="NZ_CP032152.1"/>
</dbReference>
<evidence type="ECO:0000256" key="1">
    <source>
        <dbReference type="SAM" id="Phobius"/>
    </source>
</evidence>